<comment type="subcellular location">
    <subcellularLocation>
        <location evidence="1">Cytoplasm</location>
        <location evidence="1">Cytoskeleton</location>
    </subcellularLocation>
</comment>
<keyword evidence="2 5" id="KW-0547">Nucleotide-binding</keyword>
<dbReference type="PRINTS" id="PR00380">
    <property type="entry name" value="KINESINHEAVY"/>
</dbReference>
<dbReference type="InterPro" id="IPR001752">
    <property type="entry name" value="Kinesin_motor_dom"/>
</dbReference>
<dbReference type="GO" id="GO:0007018">
    <property type="term" value="P:microtubule-based movement"/>
    <property type="evidence" value="ECO:0007669"/>
    <property type="project" value="InterPro"/>
</dbReference>
<dbReference type="SMART" id="SM00129">
    <property type="entry name" value="KISc"/>
    <property type="match status" value="1"/>
</dbReference>
<dbReference type="PANTHER" id="PTHR47968:SF67">
    <property type="entry name" value="KINESIN MOTOR DOMAIN-CONTAINING PROTEIN"/>
    <property type="match status" value="1"/>
</dbReference>
<dbReference type="Pfam" id="PF23735">
    <property type="entry name" value="KIF9"/>
    <property type="match status" value="1"/>
</dbReference>
<feature type="domain" description="Kinesin motor" evidence="7">
    <location>
        <begin position="143"/>
        <end position="189"/>
    </location>
</feature>
<comment type="similarity">
    <text evidence="5">Belongs to the TRAFAC class myosin-kinesin ATPase superfamily. Kinesin family.</text>
</comment>
<reference evidence="8" key="1">
    <citation type="submission" date="2016-05" db="EMBL/GenBank/DDBJ databases">
        <authorList>
            <person name="Lavstsen T."/>
            <person name="Jespersen J.S."/>
        </authorList>
    </citation>
    <scope>NUCLEOTIDE SEQUENCE</scope>
    <source>
        <tissue evidence="8">Brain</tissue>
    </source>
</reference>
<evidence type="ECO:0000256" key="2">
    <source>
        <dbReference type="ARBA" id="ARBA00022741"/>
    </source>
</evidence>
<dbReference type="GO" id="GO:0003777">
    <property type="term" value="F:microtubule motor activity"/>
    <property type="evidence" value="ECO:0007669"/>
    <property type="project" value="InterPro"/>
</dbReference>
<dbReference type="AlphaFoldDB" id="A0A1A8LZF5"/>
<dbReference type="PANTHER" id="PTHR47968">
    <property type="entry name" value="CENTROMERE PROTEIN E"/>
    <property type="match status" value="1"/>
</dbReference>
<proteinExistence type="inferred from homology"/>
<reference evidence="8" key="2">
    <citation type="submission" date="2016-06" db="EMBL/GenBank/DDBJ databases">
        <title>The genome of a short-lived fish provides insights into sex chromosome evolution and the genetic control of aging.</title>
        <authorList>
            <person name="Reichwald K."/>
            <person name="Felder M."/>
            <person name="Petzold A."/>
            <person name="Koch P."/>
            <person name="Groth M."/>
            <person name="Platzer M."/>
        </authorList>
    </citation>
    <scope>NUCLEOTIDE SEQUENCE</scope>
    <source>
        <tissue evidence="8">Brain</tissue>
    </source>
</reference>
<evidence type="ECO:0000313" key="8">
    <source>
        <dbReference type="EMBL" id="SBR49982.1"/>
    </source>
</evidence>
<dbReference type="InterPro" id="IPR056524">
    <property type="entry name" value="KIF6/9_C"/>
</dbReference>
<keyword evidence="4" id="KW-0963">Cytoplasm</keyword>
<evidence type="ECO:0000256" key="1">
    <source>
        <dbReference type="ARBA" id="ARBA00004245"/>
    </source>
</evidence>
<feature type="compositionally biased region" description="Low complexity" evidence="6">
    <location>
        <begin position="715"/>
        <end position="730"/>
    </location>
</feature>
<feature type="binding site" evidence="5">
    <location>
        <begin position="95"/>
        <end position="102"/>
    </location>
    <ligand>
        <name>ATP</name>
        <dbReference type="ChEBI" id="CHEBI:30616"/>
    </ligand>
</feature>
<dbReference type="PROSITE" id="PS50067">
    <property type="entry name" value="KINESIN_MOTOR_2"/>
    <property type="match status" value="2"/>
</dbReference>
<dbReference type="InterPro" id="IPR036961">
    <property type="entry name" value="Kinesin_motor_dom_sf"/>
</dbReference>
<keyword evidence="3 5" id="KW-0067">ATP-binding</keyword>
<protein>
    <submittedName>
        <fullName evidence="8">Kinesin family member 6</fullName>
    </submittedName>
</protein>
<evidence type="ECO:0000256" key="6">
    <source>
        <dbReference type="SAM" id="MobiDB-lite"/>
    </source>
</evidence>
<dbReference type="GO" id="GO:0008017">
    <property type="term" value="F:microtubule binding"/>
    <property type="evidence" value="ECO:0007669"/>
    <property type="project" value="InterPro"/>
</dbReference>
<dbReference type="Gene3D" id="3.40.850.10">
    <property type="entry name" value="Kinesin motor domain"/>
    <property type="match status" value="2"/>
</dbReference>
<organism evidence="8">
    <name type="scientific">Nothobranchius pienaari</name>
    <dbReference type="NCBI Taxonomy" id="704102"/>
    <lineage>
        <taxon>Eukaryota</taxon>
        <taxon>Metazoa</taxon>
        <taxon>Chordata</taxon>
        <taxon>Craniata</taxon>
        <taxon>Vertebrata</taxon>
        <taxon>Euteleostomi</taxon>
        <taxon>Actinopterygii</taxon>
        <taxon>Neopterygii</taxon>
        <taxon>Teleostei</taxon>
        <taxon>Neoteleostei</taxon>
        <taxon>Acanthomorphata</taxon>
        <taxon>Ovalentaria</taxon>
        <taxon>Atherinomorphae</taxon>
        <taxon>Cyprinodontiformes</taxon>
        <taxon>Nothobranchiidae</taxon>
        <taxon>Nothobranchius</taxon>
    </lineage>
</organism>
<dbReference type="GO" id="GO:0005524">
    <property type="term" value="F:ATP binding"/>
    <property type="evidence" value="ECO:0007669"/>
    <property type="project" value="UniProtKB-UniRule"/>
</dbReference>
<evidence type="ECO:0000256" key="5">
    <source>
        <dbReference type="PROSITE-ProRule" id="PRU00283"/>
    </source>
</evidence>
<feature type="compositionally biased region" description="Polar residues" evidence="6">
    <location>
        <begin position="764"/>
        <end position="777"/>
    </location>
</feature>
<evidence type="ECO:0000256" key="3">
    <source>
        <dbReference type="ARBA" id="ARBA00022840"/>
    </source>
</evidence>
<dbReference type="SUPFAM" id="SSF52540">
    <property type="entry name" value="P-loop containing nucleoside triphosphate hydrolases"/>
    <property type="match status" value="1"/>
</dbReference>
<keyword evidence="5" id="KW-0505">Motor protein</keyword>
<feature type="region of interest" description="Disordered" evidence="6">
    <location>
        <begin position="279"/>
        <end position="299"/>
    </location>
</feature>
<feature type="compositionally biased region" description="Basic and acidic residues" evidence="6">
    <location>
        <begin position="286"/>
        <end position="298"/>
    </location>
</feature>
<evidence type="ECO:0000256" key="4">
    <source>
        <dbReference type="ARBA" id="ARBA00023212"/>
    </source>
</evidence>
<dbReference type="EMBL" id="HAEF01010227">
    <property type="protein sequence ID" value="SBR49982.1"/>
    <property type="molecule type" value="Transcribed_RNA"/>
</dbReference>
<name>A0A1A8LZF5_9TELE</name>
<gene>
    <name evidence="8" type="primary">KIF6</name>
</gene>
<feature type="region of interest" description="Disordered" evidence="6">
    <location>
        <begin position="713"/>
        <end position="777"/>
    </location>
</feature>
<sequence>MVKHTIQIFGRIKPTDQTLAVYSFDNHEKTGASLQFVVPRDLADGFVNNKRESYRFRFQRVFDQHAKQEDIFEHIAKPVVESVLAGYNGTIFAYGQTGSGKTFTISGGAERYCDRGIIPRSLSYLYQRFGQDSNIVYTTHVSNSMLTSVLRDSLGGNCTTTMIATLAIDKRSIDESISTCRFAQRVALIKNEAVLNEEVDPSLVIAQLKQEIVSLKEELVMVSGEQRDDQLTAEEILALEELVRAFVENPDPDGTLSLGPDMRKIRRSFSLLKSMVLDKQGGKNGSSERQKSPERRNDVSAAEVVKLKELLKQRDNEISILVRILKKEKKRADDATAQLAIISENQTLSSQKGLSSDPQPRVANMTAFPDERQGQGLPLIDKVETTTAEHGGRLFTVPQLRERNQADLQFVEGNKSTLTDNRTASAIPPLREGNMDTFPINQREQMFARLHFGQEHALVDHRARGPSTPQPADRNVENFPANHEGLRIARPQLKERNLESFQKNQGGQVSTIGQVKEESMEILPVVHEERVSIASLPKEDSTVPLEQDGQAVQRIKTGSQLSMVKQEAFEIFIRDHEERSTIEDNKTIFKERSAEAKKLVEELSEARTRINELKKQLDTRRRQKAASDATGNPSQAEEFDPVEENLCAQIREEKTAYKSSVGRLKALRTETEHLHLLLERVKVKIQKDFQKWWSQETCNLQDCDSEAGRRRNTASLNGSLQPSSPGSPGLCAPGLASTPKESTTDSSAPEPRSSVPDNVPAAVNNKSLDGTMSPDSSQWRDLAATSISSSSIPLTGDQQVDADILAFVVARKNLLSRIGHTQQ</sequence>
<accession>A0A1A8LZF5</accession>
<dbReference type="Pfam" id="PF00225">
    <property type="entry name" value="Kinesin"/>
    <property type="match status" value="2"/>
</dbReference>
<dbReference type="GO" id="GO:0005856">
    <property type="term" value="C:cytoskeleton"/>
    <property type="evidence" value="ECO:0007669"/>
    <property type="project" value="UniProtKB-SubCell"/>
</dbReference>
<dbReference type="InterPro" id="IPR027417">
    <property type="entry name" value="P-loop_NTPase"/>
</dbReference>
<comment type="caution">
    <text evidence="5">Lacks conserved residue(s) required for the propagation of feature annotation.</text>
</comment>
<evidence type="ECO:0000259" key="7">
    <source>
        <dbReference type="PROSITE" id="PS50067"/>
    </source>
</evidence>
<dbReference type="InterPro" id="IPR027640">
    <property type="entry name" value="Kinesin-like_fam"/>
</dbReference>
<keyword evidence="4" id="KW-0206">Cytoskeleton</keyword>
<feature type="region of interest" description="Disordered" evidence="6">
    <location>
        <begin position="614"/>
        <end position="642"/>
    </location>
</feature>
<feature type="domain" description="Kinesin motor" evidence="7">
    <location>
        <begin position="5"/>
        <end position="142"/>
    </location>
</feature>